<dbReference type="RefSeq" id="WP_229722189.1">
    <property type="nucleotide sequence ID" value="NZ_BMFK01000001.1"/>
</dbReference>
<keyword evidence="1" id="KW-0732">Signal</keyword>
<dbReference type="EMBL" id="BMFK01000001">
    <property type="protein sequence ID" value="GGE71205.1"/>
    <property type="molecule type" value="Genomic_DNA"/>
</dbReference>
<evidence type="ECO:0000313" key="3">
    <source>
        <dbReference type="Proteomes" id="UP000605259"/>
    </source>
</evidence>
<accession>A0A917EQ22</accession>
<feature type="signal peptide" evidence="1">
    <location>
        <begin position="1"/>
        <end position="33"/>
    </location>
</feature>
<reference evidence="2" key="2">
    <citation type="submission" date="2020-09" db="EMBL/GenBank/DDBJ databases">
        <authorList>
            <person name="Sun Q."/>
            <person name="Zhou Y."/>
        </authorList>
    </citation>
    <scope>NUCLEOTIDE SEQUENCE</scope>
    <source>
        <strain evidence="2">CGMCC 1.12698</strain>
    </source>
</reference>
<dbReference type="Proteomes" id="UP000605259">
    <property type="component" value="Unassembled WGS sequence"/>
</dbReference>
<gene>
    <name evidence="2" type="ORF">GCM10007140_21390</name>
</gene>
<feature type="chain" id="PRO_5037139689" evidence="1">
    <location>
        <begin position="34"/>
        <end position="225"/>
    </location>
</feature>
<evidence type="ECO:0000256" key="1">
    <source>
        <dbReference type="SAM" id="SignalP"/>
    </source>
</evidence>
<evidence type="ECO:0000313" key="2">
    <source>
        <dbReference type="EMBL" id="GGE71205.1"/>
    </source>
</evidence>
<proteinExistence type="predicted"/>
<sequence length="225" mass="24270">MTLFPSIKRGLVFFTTIFALLVFGLFSTSKAHASNDVSGLGLLDINKGQVKVTVTNDETGETTVLHPKIVQDSIKFRSLQSSNDSLDVGYEVFVPLTNSNSSGITPATDDGGVKTSGGVTARLNVNYDVSANNEQVRLNRVYGSWTPSSSLYSVTNRKVDAHSGSIHGKKISKAPTSNTFSYTTGWGYNYRAFGDFIPRAWSSATVKVSGMTATHTIKVEFTYSG</sequence>
<protein>
    <submittedName>
        <fullName evidence="2">Uncharacterized protein</fullName>
    </submittedName>
</protein>
<keyword evidence="3" id="KW-1185">Reference proteome</keyword>
<name>A0A917EQ22_9BACI</name>
<reference evidence="2" key="1">
    <citation type="journal article" date="2014" name="Int. J. Syst. Evol. Microbiol.">
        <title>Complete genome sequence of Corynebacterium casei LMG S-19264T (=DSM 44701T), isolated from a smear-ripened cheese.</title>
        <authorList>
            <consortium name="US DOE Joint Genome Institute (JGI-PGF)"/>
            <person name="Walter F."/>
            <person name="Albersmeier A."/>
            <person name="Kalinowski J."/>
            <person name="Ruckert C."/>
        </authorList>
    </citation>
    <scope>NUCLEOTIDE SEQUENCE</scope>
    <source>
        <strain evidence="2">CGMCC 1.12698</strain>
    </source>
</reference>
<dbReference type="AlphaFoldDB" id="A0A917EQ22"/>
<comment type="caution">
    <text evidence="2">The sequence shown here is derived from an EMBL/GenBank/DDBJ whole genome shotgun (WGS) entry which is preliminary data.</text>
</comment>
<organism evidence="2 3">
    <name type="scientific">Priestia taiwanensis</name>
    <dbReference type="NCBI Taxonomy" id="1347902"/>
    <lineage>
        <taxon>Bacteria</taxon>
        <taxon>Bacillati</taxon>
        <taxon>Bacillota</taxon>
        <taxon>Bacilli</taxon>
        <taxon>Bacillales</taxon>
        <taxon>Bacillaceae</taxon>
        <taxon>Priestia</taxon>
    </lineage>
</organism>